<sequence>MCQETEILIVCCTENCLSEKNGIRLPLLRLVPTPEPLYYLCEKAKEIGYRTNGTLLGLPLMTIYPDECPDVASANTFQLCLSHAVSRETSQRAGFLVQCKECCNAGHAQNHTLSERPGNFPQFNSRPRTFPAESSTESSTESPPQEKYFTSDWTCCVVGECSDHELCEYRVAAILCGMSTQSQEAEKAIIDACNQETDEGYDGDVSDNSS</sequence>
<reference evidence="2 3" key="1">
    <citation type="submission" date="2014-02" db="EMBL/GenBank/DDBJ databases">
        <title>The genome sequence of Colletotrichum fioriniae PJ7.</title>
        <authorList>
            <person name="Baroncelli R."/>
            <person name="Thon M.R."/>
        </authorList>
    </citation>
    <scope>NUCLEOTIDE SEQUENCE [LARGE SCALE GENOMIC DNA]</scope>
    <source>
        <strain evidence="2 3">PJ7</strain>
    </source>
</reference>
<name>A0A010SDA4_9PEZI</name>
<feature type="region of interest" description="Disordered" evidence="1">
    <location>
        <begin position="113"/>
        <end position="147"/>
    </location>
</feature>
<accession>A0A010SDA4</accession>
<dbReference type="AlphaFoldDB" id="A0A010SDA4"/>
<organism evidence="2 3">
    <name type="scientific">Colletotrichum fioriniae PJ7</name>
    <dbReference type="NCBI Taxonomy" id="1445577"/>
    <lineage>
        <taxon>Eukaryota</taxon>
        <taxon>Fungi</taxon>
        <taxon>Dikarya</taxon>
        <taxon>Ascomycota</taxon>
        <taxon>Pezizomycotina</taxon>
        <taxon>Sordariomycetes</taxon>
        <taxon>Hypocreomycetidae</taxon>
        <taxon>Glomerellales</taxon>
        <taxon>Glomerellaceae</taxon>
        <taxon>Colletotrichum</taxon>
        <taxon>Colletotrichum acutatum species complex</taxon>
    </lineage>
</organism>
<evidence type="ECO:0000256" key="1">
    <source>
        <dbReference type="SAM" id="MobiDB-lite"/>
    </source>
</evidence>
<protein>
    <submittedName>
        <fullName evidence="2">Uncharacterized protein</fullName>
    </submittedName>
</protein>
<dbReference type="EMBL" id="JARH01000276">
    <property type="protein sequence ID" value="EXF82748.1"/>
    <property type="molecule type" value="Genomic_DNA"/>
</dbReference>
<feature type="compositionally biased region" description="Low complexity" evidence="1">
    <location>
        <begin position="133"/>
        <end position="142"/>
    </location>
</feature>
<evidence type="ECO:0000313" key="2">
    <source>
        <dbReference type="EMBL" id="EXF82748.1"/>
    </source>
</evidence>
<dbReference type="OrthoDB" id="5946976at2759"/>
<gene>
    <name evidence="2" type="ORF">CFIO01_08561</name>
</gene>
<comment type="caution">
    <text evidence="2">The sequence shown here is derived from an EMBL/GenBank/DDBJ whole genome shotgun (WGS) entry which is preliminary data.</text>
</comment>
<dbReference type="HOGENOM" id="CLU_1440947_0_0_1"/>
<proteinExistence type="predicted"/>
<evidence type="ECO:0000313" key="3">
    <source>
        <dbReference type="Proteomes" id="UP000020467"/>
    </source>
</evidence>
<dbReference type="Proteomes" id="UP000020467">
    <property type="component" value="Unassembled WGS sequence"/>
</dbReference>
<dbReference type="eggNOG" id="ENOG502T5PN">
    <property type="taxonomic scope" value="Eukaryota"/>
</dbReference>
<keyword evidence="3" id="KW-1185">Reference proteome</keyword>
<dbReference type="KEGG" id="cfj:CFIO01_08561"/>